<dbReference type="SMART" id="SM00908">
    <property type="entry name" value="Gal-bind_lectin"/>
    <property type="match status" value="1"/>
</dbReference>
<evidence type="ECO:0000256" key="3">
    <source>
        <dbReference type="RuleBase" id="RU102079"/>
    </source>
</evidence>
<dbReference type="PANTHER" id="PTHR11346:SF176">
    <property type="entry name" value="32 KDA BETA-GALACTOSIDE-BINDING LECTIN LEC-3"/>
    <property type="match status" value="1"/>
</dbReference>
<accession>A0AAW1TV14</accession>
<feature type="domain" description="Galectin" evidence="5">
    <location>
        <begin position="12"/>
        <end position="145"/>
    </location>
</feature>
<dbReference type="InterPro" id="IPR001079">
    <property type="entry name" value="Galectin_CRD"/>
</dbReference>
<dbReference type="Gene3D" id="2.60.120.200">
    <property type="match status" value="1"/>
</dbReference>
<evidence type="ECO:0000256" key="2">
    <source>
        <dbReference type="ARBA" id="ARBA00022737"/>
    </source>
</evidence>
<proteinExistence type="predicted"/>
<evidence type="ECO:0000313" key="6">
    <source>
        <dbReference type="EMBL" id="KAK9875396.1"/>
    </source>
</evidence>
<dbReference type="InterPro" id="IPR044156">
    <property type="entry name" value="Galectin-like"/>
</dbReference>
<keyword evidence="4" id="KW-0472">Membrane</keyword>
<dbReference type="PROSITE" id="PS51304">
    <property type="entry name" value="GALECTIN"/>
    <property type="match status" value="1"/>
</dbReference>
<dbReference type="InterPro" id="IPR013320">
    <property type="entry name" value="ConA-like_dom_sf"/>
</dbReference>
<evidence type="ECO:0000259" key="5">
    <source>
        <dbReference type="PROSITE" id="PS51304"/>
    </source>
</evidence>
<reference evidence="6 7" key="1">
    <citation type="submission" date="2023-03" db="EMBL/GenBank/DDBJ databases">
        <title>Genome insight into feeding habits of ladybird beetles.</title>
        <authorList>
            <person name="Li H.-S."/>
            <person name="Huang Y.-H."/>
            <person name="Pang H."/>
        </authorList>
    </citation>
    <scope>NUCLEOTIDE SEQUENCE [LARGE SCALE GENOMIC DNA]</scope>
    <source>
        <strain evidence="6">SYSU_2023b</strain>
        <tissue evidence="6">Whole body</tissue>
    </source>
</reference>
<dbReference type="Proteomes" id="UP001431783">
    <property type="component" value="Unassembled WGS sequence"/>
</dbReference>
<name>A0AAW1TV14_9CUCU</name>
<protein>
    <recommendedName>
        <fullName evidence="3">Galectin</fullName>
    </recommendedName>
</protein>
<gene>
    <name evidence="6" type="ORF">WA026_007791</name>
</gene>
<evidence type="ECO:0000256" key="1">
    <source>
        <dbReference type="ARBA" id="ARBA00022734"/>
    </source>
</evidence>
<dbReference type="AlphaFoldDB" id="A0AAW1TV14"/>
<evidence type="ECO:0000313" key="7">
    <source>
        <dbReference type="Proteomes" id="UP001431783"/>
    </source>
</evidence>
<dbReference type="Pfam" id="PF00337">
    <property type="entry name" value="Gal-bind_lectin"/>
    <property type="match status" value="1"/>
</dbReference>
<dbReference type="SMART" id="SM00276">
    <property type="entry name" value="GLECT"/>
    <property type="match status" value="1"/>
</dbReference>
<keyword evidence="4" id="KW-1133">Transmembrane helix</keyword>
<dbReference type="GO" id="GO:0030246">
    <property type="term" value="F:carbohydrate binding"/>
    <property type="evidence" value="ECO:0007669"/>
    <property type="project" value="UniProtKB-UniRule"/>
</dbReference>
<organism evidence="6 7">
    <name type="scientific">Henosepilachna vigintioctopunctata</name>
    <dbReference type="NCBI Taxonomy" id="420089"/>
    <lineage>
        <taxon>Eukaryota</taxon>
        <taxon>Metazoa</taxon>
        <taxon>Ecdysozoa</taxon>
        <taxon>Arthropoda</taxon>
        <taxon>Hexapoda</taxon>
        <taxon>Insecta</taxon>
        <taxon>Pterygota</taxon>
        <taxon>Neoptera</taxon>
        <taxon>Endopterygota</taxon>
        <taxon>Coleoptera</taxon>
        <taxon>Polyphaga</taxon>
        <taxon>Cucujiformia</taxon>
        <taxon>Coccinelloidea</taxon>
        <taxon>Coccinellidae</taxon>
        <taxon>Epilachninae</taxon>
        <taxon>Epilachnini</taxon>
        <taxon>Henosepilachna</taxon>
    </lineage>
</organism>
<evidence type="ECO:0000256" key="4">
    <source>
        <dbReference type="SAM" id="Phobius"/>
    </source>
</evidence>
<feature type="transmembrane region" description="Helical" evidence="4">
    <location>
        <begin position="201"/>
        <end position="219"/>
    </location>
</feature>
<dbReference type="FunFam" id="2.60.120.200:FF:000124">
    <property type="entry name" value="Galectin-4"/>
    <property type="match status" value="1"/>
</dbReference>
<dbReference type="EMBL" id="JARQZJ010000033">
    <property type="protein sequence ID" value="KAK9875396.1"/>
    <property type="molecule type" value="Genomic_DNA"/>
</dbReference>
<dbReference type="SUPFAM" id="SSF49899">
    <property type="entry name" value="Concanavalin A-like lectins/glucanases"/>
    <property type="match status" value="1"/>
</dbReference>
<keyword evidence="2" id="KW-0677">Repeat</keyword>
<keyword evidence="1 3" id="KW-0430">Lectin</keyword>
<keyword evidence="4" id="KW-0812">Transmembrane</keyword>
<dbReference type="CDD" id="cd00070">
    <property type="entry name" value="GLECT"/>
    <property type="match status" value="1"/>
</dbReference>
<dbReference type="GO" id="GO:0016936">
    <property type="term" value="F:galactoside binding"/>
    <property type="evidence" value="ECO:0007669"/>
    <property type="project" value="TreeGrafter"/>
</dbReference>
<dbReference type="PANTHER" id="PTHR11346">
    <property type="entry name" value="GALECTIN"/>
    <property type="match status" value="1"/>
</dbReference>
<sequence length="241" mass="26813">MDAPVVNPPTPFTTLIPGGFFPGKMIRIQGFVPIHAQRFDINLQTGAGGEIAGEDVALHASVRMTEGYIARNSFQGNCWQEELGEGGLPIMLGQRFELLLLCENYEYKVAVNGQHFCSFPPRVQFNRITHLMIEGDVQLELIAWEGSSASAPPPQYGSAVPPPQYTPQQNFMQQAAPNPPPGAVVQNRRFRSARDVREKQFTCFIIMLLVTAVLLYGFSKFMKFYENPSQGQKAVVNIFDS</sequence>
<comment type="caution">
    <text evidence="6">The sequence shown here is derived from an EMBL/GenBank/DDBJ whole genome shotgun (WGS) entry which is preliminary data.</text>
</comment>
<keyword evidence="7" id="KW-1185">Reference proteome</keyword>